<dbReference type="PIRSF" id="PIRSF006250">
    <property type="entry name" value="NadC_ModD"/>
    <property type="match status" value="1"/>
</dbReference>
<dbReference type="Gene3D" id="3.20.20.70">
    <property type="entry name" value="Aldolase class I"/>
    <property type="match status" value="1"/>
</dbReference>
<dbReference type="PANTHER" id="PTHR32179">
    <property type="entry name" value="NICOTINATE-NUCLEOTIDE PYROPHOSPHORYLASE [CARBOXYLATING]"/>
    <property type="match status" value="1"/>
</dbReference>
<dbReference type="GO" id="GO:0005737">
    <property type="term" value="C:cytoplasm"/>
    <property type="evidence" value="ECO:0007669"/>
    <property type="project" value="TreeGrafter"/>
</dbReference>
<dbReference type="InterPro" id="IPR027277">
    <property type="entry name" value="NadC/ModD"/>
</dbReference>
<evidence type="ECO:0000256" key="2">
    <source>
        <dbReference type="ARBA" id="ARBA00019205"/>
    </source>
</evidence>
<sequence>MLSDKAKIQEWYEEDVPYGDLTSEILGIGQEKARILFRSRGEWVVSGTEIAGDVLEHAGILVESLIPSGQKGSPDLLILSARGPAASIHKAWRICLNLLEYSSGIATKASRLLDAARLVKPGICVNGTRKHLPGLRRFATEAAKAGGVLPHRLGLSESILVFDQHLVLIGGIKTLANRLVEFKSKVPGKNILVELKGGPSLEEEACLLARSGVDGLQFDKVRPEELTGLLKKLRLENPKMIFFVAGGINEDNIGQYAATGVDAIVTSAVYHATPADIGAQIIPLAGEF</sequence>
<evidence type="ECO:0000313" key="8">
    <source>
        <dbReference type="EMBL" id="BAM06853.1"/>
    </source>
</evidence>
<reference evidence="9" key="2">
    <citation type="submission" date="2012-03" db="EMBL/GenBank/DDBJ databases">
        <title>The complete genome sequence of the pioneer microbe on fresh volcanic deposit, Leptospirillum ferrooxidans strain C2-3.</title>
        <authorList>
            <person name="Fujimura R."/>
            <person name="Sato Y."/>
            <person name="Nishizawa T."/>
            <person name="Nanba K."/>
            <person name="Oshima K."/>
            <person name="Hattori M."/>
            <person name="Kamijo T."/>
            <person name="Ohta H."/>
        </authorList>
    </citation>
    <scope>NUCLEOTIDE SEQUENCE [LARGE SCALE GENOMIC DNA]</scope>
    <source>
        <strain evidence="9">C2-3</strain>
    </source>
</reference>
<keyword evidence="4 5" id="KW-0808">Transferase</keyword>
<name>I0INK4_LEPFC</name>
<proteinExistence type="inferred from homology"/>
<dbReference type="Pfam" id="PF02749">
    <property type="entry name" value="QRPTase_N"/>
    <property type="match status" value="1"/>
</dbReference>
<protein>
    <recommendedName>
        <fullName evidence="2">Putative pyrophosphorylase ModD</fullName>
    </recommendedName>
</protein>
<dbReference type="HOGENOM" id="CLU_039622_2_1_0"/>
<feature type="domain" description="Quinolinate phosphoribosyl transferase C-terminal" evidence="6">
    <location>
        <begin position="105"/>
        <end position="277"/>
    </location>
</feature>
<dbReference type="InterPro" id="IPR036068">
    <property type="entry name" value="Nicotinate_pribotase-like_C"/>
</dbReference>
<dbReference type="Proteomes" id="UP000007382">
    <property type="component" value="Chromosome"/>
</dbReference>
<dbReference type="NCBIfam" id="TIGR01334">
    <property type="entry name" value="modD"/>
    <property type="match status" value="1"/>
</dbReference>
<keyword evidence="3 5" id="KW-0328">Glycosyltransferase</keyword>
<dbReference type="KEGG" id="lfc:LFE_1162"/>
<dbReference type="SUPFAM" id="SSF54675">
    <property type="entry name" value="Nicotinate/Quinolinate PRTase N-terminal domain-like"/>
    <property type="match status" value="1"/>
</dbReference>
<dbReference type="InterPro" id="IPR037128">
    <property type="entry name" value="Quinolinate_PRibosylTase_N_sf"/>
</dbReference>
<accession>I0INK4</accession>
<comment type="similarity">
    <text evidence="1 5">Belongs to the NadC/ModD family.</text>
</comment>
<evidence type="ECO:0000256" key="4">
    <source>
        <dbReference type="ARBA" id="ARBA00022679"/>
    </source>
</evidence>
<dbReference type="eggNOG" id="COG0157">
    <property type="taxonomic scope" value="Bacteria"/>
</dbReference>
<dbReference type="PATRIC" id="fig|1162668.3.peg.1350"/>
<dbReference type="Gene3D" id="3.90.1170.20">
    <property type="entry name" value="Quinolinate phosphoribosyl transferase, N-terminal domain"/>
    <property type="match status" value="1"/>
</dbReference>
<dbReference type="GO" id="GO:0034213">
    <property type="term" value="P:quinolinate catabolic process"/>
    <property type="evidence" value="ECO:0007669"/>
    <property type="project" value="TreeGrafter"/>
</dbReference>
<feature type="domain" description="Quinolinate phosphoribosyl transferase N-terminal" evidence="7">
    <location>
        <begin position="20"/>
        <end position="103"/>
    </location>
</feature>
<evidence type="ECO:0000256" key="5">
    <source>
        <dbReference type="PIRNR" id="PIRNR006250"/>
    </source>
</evidence>
<dbReference type="SUPFAM" id="SSF51690">
    <property type="entry name" value="Nicotinate/Quinolinate PRTase C-terminal domain-like"/>
    <property type="match status" value="1"/>
</dbReference>
<dbReference type="InterPro" id="IPR006242">
    <property type="entry name" value="ModD"/>
</dbReference>
<dbReference type="InterPro" id="IPR013785">
    <property type="entry name" value="Aldolase_TIM"/>
</dbReference>
<organism evidence="8 9">
    <name type="scientific">Leptospirillum ferrooxidans (strain C2-3)</name>
    <dbReference type="NCBI Taxonomy" id="1162668"/>
    <lineage>
        <taxon>Bacteria</taxon>
        <taxon>Pseudomonadati</taxon>
        <taxon>Nitrospirota</taxon>
        <taxon>Nitrospiria</taxon>
        <taxon>Nitrospirales</taxon>
        <taxon>Nitrospiraceae</taxon>
        <taxon>Leptospirillum</taxon>
    </lineage>
</organism>
<reference evidence="8 9" key="1">
    <citation type="journal article" date="2012" name="J. Bacteriol.">
        <title>Complete Genome Sequence of Leptospirillum ferrooxidans Strain C2-3, Isolated from a Fresh Volcanic Ash Deposit on the Island of Miyake, Japan.</title>
        <authorList>
            <person name="Fujimura R."/>
            <person name="Sato Y."/>
            <person name="Nishizawa T."/>
            <person name="Oshima K."/>
            <person name="Kim S.-W."/>
            <person name="Hattori M."/>
            <person name="Kamijo T."/>
            <person name="Ohta H."/>
        </authorList>
    </citation>
    <scope>NUCLEOTIDE SEQUENCE [LARGE SCALE GENOMIC DNA]</scope>
    <source>
        <strain evidence="8 9">C2-3</strain>
    </source>
</reference>
<dbReference type="EMBL" id="AP012342">
    <property type="protein sequence ID" value="BAM06853.1"/>
    <property type="molecule type" value="Genomic_DNA"/>
</dbReference>
<evidence type="ECO:0000256" key="3">
    <source>
        <dbReference type="ARBA" id="ARBA00022676"/>
    </source>
</evidence>
<dbReference type="STRING" id="1162668.LFE_1162"/>
<dbReference type="AlphaFoldDB" id="I0INK4"/>
<dbReference type="InterPro" id="IPR002638">
    <property type="entry name" value="Quinolinate_PRibosylTrfase_C"/>
</dbReference>
<dbReference type="GO" id="GO:0009435">
    <property type="term" value="P:NAD+ biosynthetic process"/>
    <property type="evidence" value="ECO:0007669"/>
    <property type="project" value="InterPro"/>
</dbReference>
<evidence type="ECO:0000259" key="6">
    <source>
        <dbReference type="Pfam" id="PF01729"/>
    </source>
</evidence>
<dbReference type="InterPro" id="IPR022412">
    <property type="entry name" value="Quinolinate_PRibosylTrfase_N"/>
</dbReference>
<evidence type="ECO:0000256" key="1">
    <source>
        <dbReference type="ARBA" id="ARBA00009400"/>
    </source>
</evidence>
<dbReference type="GO" id="GO:0004514">
    <property type="term" value="F:nicotinate-nucleotide diphosphorylase (carboxylating) activity"/>
    <property type="evidence" value="ECO:0007669"/>
    <property type="project" value="InterPro"/>
</dbReference>
<keyword evidence="9" id="KW-1185">Reference proteome</keyword>
<dbReference type="Pfam" id="PF01729">
    <property type="entry name" value="QRPTase_C"/>
    <property type="match status" value="1"/>
</dbReference>
<evidence type="ECO:0000313" key="9">
    <source>
        <dbReference type="Proteomes" id="UP000007382"/>
    </source>
</evidence>
<dbReference type="PANTHER" id="PTHR32179:SF4">
    <property type="entry name" value="PYROPHOSPHORYLASE MODD-RELATED"/>
    <property type="match status" value="1"/>
</dbReference>
<gene>
    <name evidence="8" type="ordered locus">LFE_1162</name>
</gene>
<evidence type="ECO:0000259" key="7">
    <source>
        <dbReference type="Pfam" id="PF02749"/>
    </source>
</evidence>